<sequence length="75" mass="8416">MADTKLSLRGHKVYLTRLKDFVVAINLHTATRSNYAAFCLPIEKQRLTVAHEMFDCCADQAEAGAVTKETEPIFD</sequence>
<evidence type="ECO:0000313" key="1">
    <source>
        <dbReference type="EMBL" id="CAG7826912.1"/>
    </source>
</evidence>
<organism evidence="1 2">
    <name type="scientific">Allacma fusca</name>
    <dbReference type="NCBI Taxonomy" id="39272"/>
    <lineage>
        <taxon>Eukaryota</taxon>
        <taxon>Metazoa</taxon>
        <taxon>Ecdysozoa</taxon>
        <taxon>Arthropoda</taxon>
        <taxon>Hexapoda</taxon>
        <taxon>Collembola</taxon>
        <taxon>Symphypleona</taxon>
        <taxon>Sminthuridae</taxon>
        <taxon>Allacma</taxon>
    </lineage>
</organism>
<reference evidence="1" key="1">
    <citation type="submission" date="2021-06" db="EMBL/GenBank/DDBJ databases">
        <authorList>
            <person name="Hodson N. C."/>
            <person name="Mongue J. A."/>
            <person name="Jaron S. K."/>
        </authorList>
    </citation>
    <scope>NUCLEOTIDE SEQUENCE</scope>
</reference>
<dbReference type="Proteomes" id="UP000708208">
    <property type="component" value="Unassembled WGS sequence"/>
</dbReference>
<dbReference type="AlphaFoldDB" id="A0A8J2L780"/>
<comment type="caution">
    <text evidence="1">The sequence shown here is derived from an EMBL/GenBank/DDBJ whole genome shotgun (WGS) entry which is preliminary data.</text>
</comment>
<protein>
    <submittedName>
        <fullName evidence="1">Uncharacterized protein</fullName>
    </submittedName>
</protein>
<proteinExistence type="predicted"/>
<accession>A0A8J2L780</accession>
<dbReference type="EMBL" id="CAJVCH010541580">
    <property type="protein sequence ID" value="CAG7826912.1"/>
    <property type="molecule type" value="Genomic_DNA"/>
</dbReference>
<name>A0A8J2L780_9HEXA</name>
<gene>
    <name evidence="1" type="ORF">AFUS01_LOCUS36938</name>
</gene>
<keyword evidence="2" id="KW-1185">Reference proteome</keyword>
<evidence type="ECO:0000313" key="2">
    <source>
        <dbReference type="Proteomes" id="UP000708208"/>
    </source>
</evidence>